<dbReference type="InterPro" id="IPR041542">
    <property type="entry name" value="GH43_C2"/>
</dbReference>
<proteinExistence type="predicted"/>
<evidence type="ECO:0000259" key="1">
    <source>
        <dbReference type="Pfam" id="PF17851"/>
    </source>
</evidence>
<evidence type="ECO:0000313" key="3">
    <source>
        <dbReference type="Proteomes" id="UP000262832"/>
    </source>
</evidence>
<reference evidence="2 3" key="1">
    <citation type="submission" date="2018-08" db="EMBL/GenBank/DDBJ databases">
        <title>Genomic taxonomy of the Vibrionaceae family.</title>
        <authorList>
            <person name="Gomez-Gil B."/>
            <person name="Tanaka M."/>
            <person name="Sawabe T."/>
            <person name="Enciso-Ibarra K."/>
        </authorList>
    </citation>
    <scope>NUCLEOTIDE SEQUENCE [LARGE SCALE GENOMIC DNA]</scope>
    <source>
        <strain evidence="2 3">CAIM 1831</strain>
    </source>
</reference>
<dbReference type="Pfam" id="PF17851">
    <property type="entry name" value="GH43_C2"/>
    <property type="match status" value="1"/>
</dbReference>
<feature type="domain" description="Beta-xylosidase C-terminal Concanavalin A-like" evidence="1">
    <location>
        <begin position="6"/>
        <end position="147"/>
    </location>
</feature>
<organism evidence="2 3">
    <name type="scientific">Vibrio alfacsensis</name>
    <dbReference type="NCBI Taxonomy" id="1074311"/>
    <lineage>
        <taxon>Bacteria</taxon>
        <taxon>Pseudomonadati</taxon>
        <taxon>Pseudomonadota</taxon>
        <taxon>Gammaproteobacteria</taxon>
        <taxon>Vibrionales</taxon>
        <taxon>Vibrionaceae</taxon>
        <taxon>Vibrio</taxon>
    </lineage>
</organism>
<sequence length="182" mass="20235">MKNLNNWYIQNENPSHWSFDNGVLSMQVQEGNIFGAGSSDVDNIFIRPVSQPSYSAEITITLEPTLPFEQAGLGIYWDNDNYIKISKEMFLGEPSIVFVVEQHGQPEIKQRRSFDGATASVKIEKSDGTITVYLGCHQKLSWQAIGSAPTLNGQAKGLMLYTFSGNSNTPNVAKFSEFQLMS</sequence>
<dbReference type="RefSeq" id="WP_128813202.1">
    <property type="nucleotide sequence ID" value="NZ_CP032094.1"/>
</dbReference>
<dbReference type="Proteomes" id="UP000262832">
    <property type="component" value="Chromosome II"/>
</dbReference>
<protein>
    <submittedName>
        <fullName evidence="2">DUF1349 domain-containing protein</fullName>
    </submittedName>
</protein>
<dbReference type="SUPFAM" id="SSF49899">
    <property type="entry name" value="Concanavalin A-like lectins/glucanases"/>
    <property type="match status" value="1"/>
</dbReference>
<name>A0ABN5PNQ4_9VIBR</name>
<gene>
    <name evidence="2" type="ORF">D1115_20765</name>
</gene>
<keyword evidence="3" id="KW-1185">Reference proteome</keyword>
<dbReference type="Gene3D" id="2.60.120.200">
    <property type="match status" value="1"/>
</dbReference>
<dbReference type="EMBL" id="CP032094">
    <property type="protein sequence ID" value="AXY03311.1"/>
    <property type="molecule type" value="Genomic_DNA"/>
</dbReference>
<accession>A0ABN5PNQ4</accession>
<dbReference type="InterPro" id="IPR013320">
    <property type="entry name" value="ConA-like_dom_sf"/>
</dbReference>
<evidence type="ECO:0000313" key="2">
    <source>
        <dbReference type="EMBL" id="AXY03311.1"/>
    </source>
</evidence>